<organism evidence="1 2">
    <name type="scientific">Elasticomyces elasticus</name>
    <dbReference type="NCBI Taxonomy" id="574655"/>
    <lineage>
        <taxon>Eukaryota</taxon>
        <taxon>Fungi</taxon>
        <taxon>Dikarya</taxon>
        <taxon>Ascomycota</taxon>
        <taxon>Pezizomycotina</taxon>
        <taxon>Dothideomycetes</taxon>
        <taxon>Dothideomycetidae</taxon>
        <taxon>Mycosphaerellales</taxon>
        <taxon>Teratosphaeriaceae</taxon>
        <taxon>Elasticomyces</taxon>
    </lineage>
</organism>
<evidence type="ECO:0000313" key="1">
    <source>
        <dbReference type="EMBL" id="KAK5706419.1"/>
    </source>
</evidence>
<protein>
    <submittedName>
        <fullName evidence="1">Uncharacterized protein</fullName>
    </submittedName>
</protein>
<dbReference type="AlphaFoldDB" id="A0AAN8A5V3"/>
<gene>
    <name evidence="1" type="ORF">LTR97_001407</name>
</gene>
<comment type="caution">
    <text evidence="1">The sequence shown here is derived from an EMBL/GenBank/DDBJ whole genome shotgun (WGS) entry which is preliminary data.</text>
</comment>
<sequence>MEMNYDEAELHQIEEELHTEILPGTEIMADVGSHHFVKGGSQVLVPQPSADPHDVGFYSKTARLQHHD</sequence>
<accession>A0AAN8A5V3</accession>
<name>A0AAN8A5V3_9PEZI</name>
<evidence type="ECO:0000313" key="2">
    <source>
        <dbReference type="Proteomes" id="UP001310594"/>
    </source>
</evidence>
<dbReference type="EMBL" id="JAVRQU010000002">
    <property type="protein sequence ID" value="KAK5706419.1"/>
    <property type="molecule type" value="Genomic_DNA"/>
</dbReference>
<reference evidence="1" key="1">
    <citation type="submission" date="2023-08" db="EMBL/GenBank/DDBJ databases">
        <title>Black Yeasts Isolated from many extreme environments.</title>
        <authorList>
            <person name="Coleine C."/>
            <person name="Stajich J.E."/>
            <person name="Selbmann L."/>
        </authorList>
    </citation>
    <scope>NUCLEOTIDE SEQUENCE</scope>
    <source>
        <strain evidence="1">CCFEE 5810</strain>
    </source>
</reference>
<dbReference type="Proteomes" id="UP001310594">
    <property type="component" value="Unassembled WGS sequence"/>
</dbReference>
<proteinExistence type="predicted"/>